<gene>
    <name evidence="2" type="ORF">HNR25_003974</name>
</gene>
<proteinExistence type="predicted"/>
<accession>A0A841EGS2</accession>
<dbReference type="RefSeq" id="WP_184637517.1">
    <property type="nucleotide sequence ID" value="NZ_BAABKT010000029.1"/>
</dbReference>
<organism evidence="2 3">
    <name type="scientific">Streptomonospora salina</name>
    <dbReference type="NCBI Taxonomy" id="104205"/>
    <lineage>
        <taxon>Bacteria</taxon>
        <taxon>Bacillati</taxon>
        <taxon>Actinomycetota</taxon>
        <taxon>Actinomycetes</taxon>
        <taxon>Streptosporangiales</taxon>
        <taxon>Nocardiopsidaceae</taxon>
        <taxon>Streptomonospora</taxon>
    </lineage>
</organism>
<protein>
    <recommendedName>
        <fullName evidence="4">Phage portal protein</fullName>
    </recommendedName>
</protein>
<dbReference type="AlphaFoldDB" id="A0A841EGS2"/>
<comment type="caution">
    <text evidence="2">The sequence shown here is derived from an EMBL/GenBank/DDBJ whole genome shotgun (WGS) entry which is preliminary data.</text>
</comment>
<feature type="region of interest" description="Disordered" evidence="1">
    <location>
        <begin position="425"/>
        <end position="449"/>
    </location>
</feature>
<name>A0A841EGS2_9ACTN</name>
<evidence type="ECO:0000313" key="3">
    <source>
        <dbReference type="Proteomes" id="UP000578077"/>
    </source>
</evidence>
<dbReference type="Proteomes" id="UP000578077">
    <property type="component" value="Unassembled WGS sequence"/>
</dbReference>
<evidence type="ECO:0008006" key="4">
    <source>
        <dbReference type="Google" id="ProtNLM"/>
    </source>
</evidence>
<evidence type="ECO:0000256" key="1">
    <source>
        <dbReference type="SAM" id="MobiDB-lite"/>
    </source>
</evidence>
<dbReference type="EMBL" id="JACHLY010000001">
    <property type="protein sequence ID" value="MBB6000223.1"/>
    <property type="molecule type" value="Genomic_DNA"/>
</dbReference>
<keyword evidence="3" id="KW-1185">Reference proteome</keyword>
<dbReference type="Pfam" id="PF05133">
    <property type="entry name" value="SPP1_portal"/>
    <property type="match status" value="1"/>
</dbReference>
<feature type="compositionally biased region" description="Acidic residues" evidence="1">
    <location>
        <begin position="440"/>
        <end position="449"/>
    </location>
</feature>
<evidence type="ECO:0000313" key="2">
    <source>
        <dbReference type="EMBL" id="MBB6000223.1"/>
    </source>
</evidence>
<dbReference type="InterPro" id="IPR021145">
    <property type="entry name" value="Portal_protein_SPP1_Gp6-like"/>
</dbReference>
<sequence>MPDVDPRLLQGVSALEHGRSDLELLHRYYRGDHDTPYLPRNARSEYKKLAESATSAWLRLVVDAIVERMRLDGLRGRGDQAGDLEAWRILEANRMAAVQAQLYTESLKSGRAYVSVWPNPQKPATPVIRGESPLRVHVEREPADFTPVWAVKKWADGQVEHAYLYDWARIQRYVRDRGFGDWRRRDAIPNPMRRVPFVEFANDPDLLGQPQSELAPLLPIQERINATNLNMQLAMTYSAYRQRWVTGMAIPEDDDGNPVEPFNSAVDRLWVAERPDTKFGEFTESNLNNYVAVLDSLVRQLAAISQVPPHYLLGQMVNLSGDAIKAAEAGLVSKVRAKQLVLGEAWSRVLDLVSLAGGDVQTPCEPVWADPETRTEGQLVDALVKLGTPPISMPQEAVWERYGASPATIARWKRMQTEGTQRAVAAQTSGALTGARLPDGETEPVGEAA</sequence>
<reference evidence="2 3" key="1">
    <citation type="submission" date="2020-08" db="EMBL/GenBank/DDBJ databases">
        <title>Sequencing the genomes of 1000 actinobacteria strains.</title>
        <authorList>
            <person name="Klenk H.-P."/>
        </authorList>
    </citation>
    <scope>NUCLEOTIDE SEQUENCE [LARGE SCALE GENOMIC DNA]</scope>
    <source>
        <strain evidence="2 3">DSM 44593</strain>
    </source>
</reference>